<accession>A0ABM8WFM9</accession>
<sequence length="83" mass="8987">MSVPRPRLASTPTPYLPNSLALTRSGSPGCCRCIDTYLLAQVRLRRWAPPEKVVKPVCFLLSDGASYVPGQHLSGNDGYTIGL</sequence>
<dbReference type="InterPro" id="IPR036291">
    <property type="entry name" value="NAD(P)-bd_dom_sf"/>
</dbReference>
<dbReference type="SUPFAM" id="SSF51735">
    <property type="entry name" value="NAD(P)-binding Rossmann-fold domains"/>
    <property type="match status" value="1"/>
</dbReference>
<organism evidence="1 2">
    <name type="scientific">Cupriavidus pinatubonensis</name>
    <dbReference type="NCBI Taxonomy" id="248026"/>
    <lineage>
        <taxon>Bacteria</taxon>
        <taxon>Pseudomonadati</taxon>
        <taxon>Pseudomonadota</taxon>
        <taxon>Betaproteobacteria</taxon>
        <taxon>Burkholderiales</taxon>
        <taxon>Burkholderiaceae</taxon>
        <taxon>Cupriavidus</taxon>
    </lineage>
</organism>
<gene>
    <name evidence="1" type="ORF">LMG23994_00909</name>
</gene>
<reference evidence="1 2" key="1">
    <citation type="submission" date="2021-08" db="EMBL/GenBank/DDBJ databases">
        <authorList>
            <person name="Peeters C."/>
        </authorList>
    </citation>
    <scope>NUCLEOTIDE SEQUENCE [LARGE SCALE GENOMIC DNA]</scope>
    <source>
        <strain evidence="1 2">LMG 23994</strain>
    </source>
</reference>
<evidence type="ECO:0000313" key="1">
    <source>
        <dbReference type="EMBL" id="CAG9166137.1"/>
    </source>
</evidence>
<dbReference type="RefSeq" id="WP_224000343.1">
    <property type="nucleotide sequence ID" value="NZ_CAJZAF010000003.1"/>
</dbReference>
<comment type="caution">
    <text evidence="1">The sequence shown here is derived from an EMBL/GenBank/DDBJ whole genome shotgun (WGS) entry which is preliminary data.</text>
</comment>
<protein>
    <submittedName>
        <fullName evidence="1">Uncharacterized protein</fullName>
    </submittedName>
</protein>
<dbReference type="Gene3D" id="3.40.50.720">
    <property type="entry name" value="NAD(P)-binding Rossmann-like Domain"/>
    <property type="match status" value="1"/>
</dbReference>
<dbReference type="EMBL" id="CAJZAF010000003">
    <property type="protein sequence ID" value="CAG9166137.1"/>
    <property type="molecule type" value="Genomic_DNA"/>
</dbReference>
<name>A0ABM8WFM9_9BURK</name>
<dbReference type="Proteomes" id="UP000701702">
    <property type="component" value="Unassembled WGS sequence"/>
</dbReference>
<proteinExistence type="predicted"/>
<keyword evidence="2" id="KW-1185">Reference proteome</keyword>
<evidence type="ECO:0000313" key="2">
    <source>
        <dbReference type="Proteomes" id="UP000701702"/>
    </source>
</evidence>